<protein>
    <submittedName>
        <fullName evidence="5">Tetratricopeptide TPR_2 repeat protein</fullName>
    </submittedName>
</protein>
<proteinExistence type="predicted"/>
<evidence type="ECO:0000256" key="3">
    <source>
        <dbReference type="PROSITE-ProRule" id="PRU00339"/>
    </source>
</evidence>
<dbReference type="PANTHER" id="PTHR45586">
    <property type="entry name" value="TPR REPEAT-CONTAINING PROTEIN PA4667"/>
    <property type="match status" value="1"/>
</dbReference>
<feature type="repeat" description="TPR" evidence="3">
    <location>
        <begin position="303"/>
        <end position="336"/>
    </location>
</feature>
<dbReference type="HOGENOM" id="CLU_068881_0_0_0"/>
<dbReference type="STRING" id="234267.Acid_5560"/>
<feature type="signal peptide" evidence="4">
    <location>
        <begin position="1"/>
        <end position="17"/>
    </location>
</feature>
<keyword evidence="4" id="KW-0732">Signal</keyword>
<dbReference type="KEGG" id="sus:Acid_5560"/>
<dbReference type="InterPro" id="IPR011990">
    <property type="entry name" value="TPR-like_helical_dom_sf"/>
</dbReference>
<evidence type="ECO:0000256" key="1">
    <source>
        <dbReference type="ARBA" id="ARBA00022737"/>
    </source>
</evidence>
<dbReference type="InParanoid" id="Q01V08"/>
<evidence type="ECO:0000256" key="2">
    <source>
        <dbReference type="ARBA" id="ARBA00022803"/>
    </source>
</evidence>
<organism evidence="5">
    <name type="scientific">Solibacter usitatus (strain Ellin6076)</name>
    <dbReference type="NCBI Taxonomy" id="234267"/>
    <lineage>
        <taxon>Bacteria</taxon>
        <taxon>Pseudomonadati</taxon>
        <taxon>Acidobacteriota</taxon>
        <taxon>Terriglobia</taxon>
        <taxon>Bryobacterales</taxon>
        <taxon>Solibacteraceae</taxon>
        <taxon>Candidatus Solibacter</taxon>
    </lineage>
</organism>
<accession>Q01V08</accession>
<gene>
    <name evidence="5" type="ordered locus">Acid_5560</name>
</gene>
<dbReference type="eggNOG" id="COG3063">
    <property type="taxonomic scope" value="Bacteria"/>
</dbReference>
<sequence length="346" mass="38646" precursor="true">MLPRAMFTVVLSAALLAAQGSPDELLPANHFKRFRALAAAHTANDAEGLYLNATVKQLWDALDDAEKLAERAIAANPKDARYHYRLAVIAGEKAQRASVIHQLGLARKFKKEADATLALDPNHVRTLDMMMEYYLHAPGIIGGDPAKAHALAEQLMKIDPVEGYRAQMTLARFDKQPDRIEGLLRKSVEVSPASWDAHMDLGGWCASHAKFDEAERHAREAIRIHPDRAAAYGLAAAVLVHQDKWQELDPLLAQAEKADPDNLLPYYRAANNCLARKVELPRAERYFRKYLTLEPEPTTPTLANTHWRLALVLEQESRKPEAIAELQVALRMDPNSPAKADLKRLK</sequence>
<dbReference type="AlphaFoldDB" id="Q01V08"/>
<dbReference type="Pfam" id="PF13432">
    <property type="entry name" value="TPR_16"/>
    <property type="match status" value="2"/>
</dbReference>
<dbReference type="SUPFAM" id="SSF48452">
    <property type="entry name" value="TPR-like"/>
    <property type="match status" value="2"/>
</dbReference>
<dbReference type="Gene3D" id="1.25.40.10">
    <property type="entry name" value="Tetratricopeptide repeat domain"/>
    <property type="match status" value="2"/>
</dbReference>
<feature type="chain" id="PRO_5004162494" evidence="4">
    <location>
        <begin position="18"/>
        <end position="346"/>
    </location>
</feature>
<dbReference type="OrthoDB" id="108535at2"/>
<dbReference type="PROSITE" id="PS50005">
    <property type="entry name" value="TPR"/>
    <property type="match status" value="1"/>
</dbReference>
<evidence type="ECO:0000313" key="5">
    <source>
        <dbReference type="EMBL" id="ABJ86507.1"/>
    </source>
</evidence>
<dbReference type="EMBL" id="CP000473">
    <property type="protein sequence ID" value="ABJ86507.1"/>
    <property type="molecule type" value="Genomic_DNA"/>
</dbReference>
<dbReference type="InterPro" id="IPR019734">
    <property type="entry name" value="TPR_rpt"/>
</dbReference>
<dbReference type="SMART" id="SM00028">
    <property type="entry name" value="TPR"/>
    <property type="match status" value="3"/>
</dbReference>
<reference evidence="5" key="1">
    <citation type="submission" date="2006-10" db="EMBL/GenBank/DDBJ databases">
        <title>Complete sequence of Solibacter usitatus Ellin6076.</title>
        <authorList>
            <consortium name="US DOE Joint Genome Institute"/>
            <person name="Copeland A."/>
            <person name="Lucas S."/>
            <person name="Lapidus A."/>
            <person name="Barry K."/>
            <person name="Detter J.C."/>
            <person name="Glavina del Rio T."/>
            <person name="Hammon N."/>
            <person name="Israni S."/>
            <person name="Dalin E."/>
            <person name="Tice H."/>
            <person name="Pitluck S."/>
            <person name="Thompson L.S."/>
            <person name="Brettin T."/>
            <person name="Bruce D."/>
            <person name="Han C."/>
            <person name="Tapia R."/>
            <person name="Gilna P."/>
            <person name="Schmutz J."/>
            <person name="Larimer F."/>
            <person name="Land M."/>
            <person name="Hauser L."/>
            <person name="Kyrpides N."/>
            <person name="Mikhailova N."/>
            <person name="Janssen P.H."/>
            <person name="Kuske C.R."/>
            <person name="Richardson P."/>
        </authorList>
    </citation>
    <scope>NUCLEOTIDE SEQUENCE</scope>
    <source>
        <strain evidence="5">Ellin6076</strain>
    </source>
</reference>
<keyword evidence="2 3" id="KW-0802">TPR repeat</keyword>
<evidence type="ECO:0000256" key="4">
    <source>
        <dbReference type="SAM" id="SignalP"/>
    </source>
</evidence>
<keyword evidence="1" id="KW-0677">Repeat</keyword>
<name>Q01V08_SOLUE</name>
<dbReference type="PANTHER" id="PTHR45586:SF14">
    <property type="entry name" value="TETRATRICOPEPTIDE TPR_2 REPEAT PROTEIN"/>
    <property type="match status" value="1"/>
</dbReference>
<dbReference type="InterPro" id="IPR051012">
    <property type="entry name" value="CellSynth/LPSAsmb/PSIAsmb"/>
</dbReference>